<dbReference type="Proteomes" id="UP000192247">
    <property type="component" value="Unassembled WGS sequence"/>
</dbReference>
<dbReference type="EMBL" id="MNPL01006475">
    <property type="protein sequence ID" value="OQR75372.1"/>
    <property type="molecule type" value="Genomic_DNA"/>
</dbReference>
<dbReference type="SUPFAM" id="SSF102462">
    <property type="entry name" value="Peptidyl-tRNA hydrolase II"/>
    <property type="match status" value="1"/>
</dbReference>
<evidence type="ECO:0000256" key="1">
    <source>
        <dbReference type="ARBA" id="ARBA00013260"/>
    </source>
</evidence>
<dbReference type="InterPro" id="IPR002833">
    <property type="entry name" value="PTH2"/>
</dbReference>
<dbReference type="Gene3D" id="3.40.1490.10">
    <property type="entry name" value="Bit1"/>
    <property type="match status" value="1"/>
</dbReference>
<evidence type="ECO:0000256" key="2">
    <source>
        <dbReference type="ARBA" id="ARBA00022801"/>
    </source>
</evidence>
<dbReference type="Pfam" id="PF01981">
    <property type="entry name" value="PTH2"/>
    <property type="match status" value="1"/>
</dbReference>
<dbReference type="OrthoDB" id="1733656at2759"/>
<sequence>ETKICLKVKNTQELLDLEKCAQEKDLPCYLVEDAGRTQIPAGSLTVLSIIGKVEDVNSVTGKLRLL</sequence>
<dbReference type="InterPro" id="IPR023476">
    <property type="entry name" value="Pep_tRNA_hydro_II_dom_sf"/>
</dbReference>
<dbReference type="GO" id="GO:0005829">
    <property type="term" value="C:cytosol"/>
    <property type="evidence" value="ECO:0007669"/>
    <property type="project" value="TreeGrafter"/>
</dbReference>
<accession>A0A1V9XPP2</accession>
<dbReference type="PANTHER" id="PTHR12649:SF29">
    <property type="entry name" value="AMINOACYL-TRNA HYDROLASE"/>
    <property type="match status" value="1"/>
</dbReference>
<evidence type="ECO:0000256" key="3">
    <source>
        <dbReference type="ARBA" id="ARBA00048707"/>
    </source>
</evidence>
<gene>
    <name evidence="4" type="ORF">BIW11_00783</name>
</gene>
<dbReference type="GO" id="GO:0004045">
    <property type="term" value="F:peptidyl-tRNA hydrolase activity"/>
    <property type="evidence" value="ECO:0007669"/>
    <property type="project" value="UniProtKB-EC"/>
</dbReference>
<name>A0A1V9XPP2_9ACAR</name>
<evidence type="ECO:0000313" key="5">
    <source>
        <dbReference type="Proteomes" id="UP000192247"/>
    </source>
</evidence>
<comment type="caution">
    <text evidence="4">The sequence shown here is derived from an EMBL/GenBank/DDBJ whole genome shotgun (WGS) entry which is preliminary data.</text>
</comment>
<organism evidence="4 5">
    <name type="scientific">Tropilaelaps mercedesae</name>
    <dbReference type="NCBI Taxonomy" id="418985"/>
    <lineage>
        <taxon>Eukaryota</taxon>
        <taxon>Metazoa</taxon>
        <taxon>Ecdysozoa</taxon>
        <taxon>Arthropoda</taxon>
        <taxon>Chelicerata</taxon>
        <taxon>Arachnida</taxon>
        <taxon>Acari</taxon>
        <taxon>Parasitiformes</taxon>
        <taxon>Mesostigmata</taxon>
        <taxon>Gamasina</taxon>
        <taxon>Dermanyssoidea</taxon>
        <taxon>Laelapidae</taxon>
        <taxon>Tropilaelaps</taxon>
    </lineage>
</organism>
<proteinExistence type="predicted"/>
<reference evidence="4 5" key="1">
    <citation type="journal article" date="2017" name="Gigascience">
        <title>Draft genome of the honey bee ectoparasitic mite, Tropilaelaps mercedesae, is shaped by the parasitic life history.</title>
        <authorList>
            <person name="Dong X."/>
            <person name="Armstrong S.D."/>
            <person name="Xia D."/>
            <person name="Makepeace B.L."/>
            <person name="Darby A.C."/>
            <person name="Kadowaki T."/>
        </authorList>
    </citation>
    <scope>NUCLEOTIDE SEQUENCE [LARGE SCALE GENOMIC DNA]</scope>
    <source>
        <strain evidence="4">Wuxi-XJTLU</strain>
    </source>
</reference>
<dbReference type="EC" id="3.1.1.29" evidence="1"/>
<dbReference type="InParanoid" id="A0A1V9XPP2"/>
<protein>
    <recommendedName>
        <fullName evidence="1">peptidyl-tRNA hydrolase</fullName>
        <ecNumber evidence="1">3.1.1.29</ecNumber>
    </recommendedName>
</protein>
<comment type="catalytic activity">
    <reaction evidence="3">
        <text>an N-acyl-L-alpha-aminoacyl-tRNA + H2O = an N-acyl-L-amino acid + a tRNA + H(+)</text>
        <dbReference type="Rhea" id="RHEA:54448"/>
        <dbReference type="Rhea" id="RHEA-COMP:10123"/>
        <dbReference type="Rhea" id="RHEA-COMP:13883"/>
        <dbReference type="ChEBI" id="CHEBI:15377"/>
        <dbReference type="ChEBI" id="CHEBI:15378"/>
        <dbReference type="ChEBI" id="CHEBI:59874"/>
        <dbReference type="ChEBI" id="CHEBI:78442"/>
        <dbReference type="ChEBI" id="CHEBI:138191"/>
        <dbReference type="EC" id="3.1.1.29"/>
    </reaction>
</comment>
<dbReference type="PANTHER" id="PTHR12649">
    <property type="entry name" value="PEPTIDYL-TRNA HYDROLASE 2"/>
    <property type="match status" value="1"/>
</dbReference>
<evidence type="ECO:0000313" key="4">
    <source>
        <dbReference type="EMBL" id="OQR75372.1"/>
    </source>
</evidence>
<dbReference type="AlphaFoldDB" id="A0A1V9XPP2"/>
<dbReference type="STRING" id="418985.A0A1V9XPP2"/>
<keyword evidence="2 4" id="KW-0378">Hydrolase</keyword>
<feature type="non-terminal residue" evidence="4">
    <location>
        <position position="1"/>
    </location>
</feature>
<keyword evidence="5" id="KW-1185">Reference proteome</keyword>